<evidence type="ECO:0000256" key="1">
    <source>
        <dbReference type="ARBA" id="ARBA00004401"/>
    </source>
</evidence>
<dbReference type="GO" id="GO:0043093">
    <property type="term" value="P:FtsZ-dependent cytokinesis"/>
    <property type="evidence" value="ECO:0007669"/>
    <property type="project" value="UniProtKB-UniRule"/>
</dbReference>
<protein>
    <recommendedName>
        <fullName evidence="8 9">Cell division protein FtsL</fullName>
    </recommendedName>
</protein>
<dbReference type="EMBL" id="QAON01000005">
    <property type="protein sequence ID" value="PTQ89879.1"/>
    <property type="molecule type" value="Genomic_DNA"/>
</dbReference>
<keyword evidence="11" id="KW-1185">Reference proteome</keyword>
<evidence type="ECO:0000256" key="3">
    <source>
        <dbReference type="ARBA" id="ARBA00022618"/>
    </source>
</evidence>
<sequence>MMWSWLKKSFHPSFDAIVAIILVIAVIGSAIAVAFSVHHTREALQELQELREQRKALDVEWGQLLLEQHSWGAYGNVDQIAKSQLQMQPANLHDIVMVQP</sequence>
<evidence type="ECO:0000256" key="6">
    <source>
        <dbReference type="ARBA" id="ARBA00023136"/>
    </source>
</evidence>
<dbReference type="RefSeq" id="WP_107865392.1">
    <property type="nucleotide sequence ID" value="NZ_QAON01000005.1"/>
</dbReference>
<evidence type="ECO:0000313" key="11">
    <source>
        <dbReference type="Proteomes" id="UP000244223"/>
    </source>
</evidence>
<dbReference type="GO" id="GO:0005886">
    <property type="term" value="C:plasma membrane"/>
    <property type="evidence" value="ECO:0007669"/>
    <property type="project" value="UniProtKB-SubCell"/>
</dbReference>
<proteinExistence type="inferred from homology"/>
<keyword evidence="8" id="KW-0997">Cell inner membrane</keyword>
<evidence type="ECO:0000256" key="9">
    <source>
        <dbReference type="NCBIfam" id="TIGR02209"/>
    </source>
</evidence>
<evidence type="ECO:0000256" key="8">
    <source>
        <dbReference type="HAMAP-Rule" id="MF_00910"/>
    </source>
</evidence>
<comment type="subunit">
    <text evidence="8">Part of a complex composed of FtsB, FtsL and FtsQ.</text>
</comment>
<gene>
    <name evidence="8" type="primary">ftsL</name>
    <name evidence="10" type="ORF">C8N29_105207</name>
</gene>
<dbReference type="Pfam" id="PF04999">
    <property type="entry name" value="FtsL"/>
    <property type="match status" value="1"/>
</dbReference>
<dbReference type="NCBIfam" id="TIGR02209">
    <property type="entry name" value="ftsL_broad"/>
    <property type="match status" value="1"/>
</dbReference>
<comment type="subcellular location">
    <subcellularLocation>
        <location evidence="8">Cell inner membrane</location>
        <topology evidence="8">Single-pass type II membrane protein</topology>
    </subcellularLocation>
    <subcellularLocation>
        <location evidence="1">Cell membrane</location>
        <topology evidence="1">Single-pass type II membrane protein</topology>
    </subcellularLocation>
    <text evidence="8">Localizes to the division septum where it forms a ring structure.</text>
</comment>
<keyword evidence="6 8" id="KW-0472">Membrane</keyword>
<name>A0A2T5J0L0_9GAMM</name>
<dbReference type="PANTHER" id="PTHR37479:SF1">
    <property type="entry name" value="CELL DIVISION PROTEIN FTSL"/>
    <property type="match status" value="1"/>
</dbReference>
<keyword evidence="2 8" id="KW-1003">Cell membrane</keyword>
<evidence type="ECO:0000256" key="5">
    <source>
        <dbReference type="ARBA" id="ARBA00022989"/>
    </source>
</evidence>
<accession>A0A2T5J0L0</accession>
<dbReference type="GO" id="GO:0032153">
    <property type="term" value="C:cell division site"/>
    <property type="evidence" value="ECO:0007669"/>
    <property type="project" value="UniProtKB-UniRule"/>
</dbReference>
<keyword evidence="3 8" id="KW-0132">Cell division</keyword>
<reference evidence="10 11" key="1">
    <citation type="submission" date="2018-04" db="EMBL/GenBank/DDBJ databases">
        <title>Genomic Encyclopedia of Archaeal and Bacterial Type Strains, Phase II (KMG-II): from individual species to whole genera.</title>
        <authorList>
            <person name="Goeker M."/>
        </authorList>
    </citation>
    <scope>NUCLEOTIDE SEQUENCE [LARGE SCALE GENOMIC DNA]</scope>
    <source>
        <strain evidence="10 11">DSM 5822</strain>
    </source>
</reference>
<evidence type="ECO:0000256" key="2">
    <source>
        <dbReference type="ARBA" id="ARBA00022475"/>
    </source>
</evidence>
<evidence type="ECO:0000256" key="4">
    <source>
        <dbReference type="ARBA" id="ARBA00022692"/>
    </source>
</evidence>
<organism evidence="10 11">
    <name type="scientific">Agitococcus lubricus</name>
    <dbReference type="NCBI Taxonomy" id="1077255"/>
    <lineage>
        <taxon>Bacteria</taxon>
        <taxon>Pseudomonadati</taxon>
        <taxon>Pseudomonadota</taxon>
        <taxon>Gammaproteobacteria</taxon>
        <taxon>Moraxellales</taxon>
        <taxon>Moraxellaceae</taxon>
        <taxon>Agitococcus</taxon>
    </lineage>
</organism>
<dbReference type="HAMAP" id="MF_00910">
    <property type="entry name" value="FtsL"/>
    <property type="match status" value="1"/>
</dbReference>
<dbReference type="OrthoDB" id="5298556at2"/>
<dbReference type="AlphaFoldDB" id="A0A2T5J0L0"/>
<keyword evidence="4 8" id="KW-0812">Transmembrane</keyword>
<keyword evidence="5 8" id="KW-1133">Transmembrane helix</keyword>
<comment type="caution">
    <text evidence="10">The sequence shown here is derived from an EMBL/GenBank/DDBJ whole genome shotgun (WGS) entry which is preliminary data.</text>
</comment>
<evidence type="ECO:0000256" key="7">
    <source>
        <dbReference type="ARBA" id="ARBA00023306"/>
    </source>
</evidence>
<dbReference type="PANTHER" id="PTHR37479">
    <property type="entry name" value="CELL DIVISION PROTEIN FTSL"/>
    <property type="match status" value="1"/>
</dbReference>
<evidence type="ECO:0000313" key="10">
    <source>
        <dbReference type="EMBL" id="PTQ89879.1"/>
    </source>
</evidence>
<keyword evidence="7 8" id="KW-0131">Cell cycle</keyword>
<dbReference type="InterPro" id="IPR011922">
    <property type="entry name" value="Cell_div_FtsL"/>
</dbReference>
<dbReference type="Proteomes" id="UP000244223">
    <property type="component" value="Unassembled WGS sequence"/>
</dbReference>
<comment type="similarity">
    <text evidence="8">Belongs to the FtsL family.</text>
</comment>
<comment type="function">
    <text evidence="8">Essential cell division protein. May link together the upstream cell division proteins, which are predominantly cytoplasmic, with the downstream cell division proteins, which are predominantly periplasmic.</text>
</comment>